<evidence type="ECO:0000256" key="3">
    <source>
        <dbReference type="ARBA" id="ARBA00022989"/>
    </source>
</evidence>
<feature type="domain" description="Major facilitator superfamily (MFS) profile" evidence="6">
    <location>
        <begin position="15"/>
        <end position="410"/>
    </location>
</feature>
<evidence type="ECO:0000256" key="5">
    <source>
        <dbReference type="SAM" id="Phobius"/>
    </source>
</evidence>
<reference evidence="7 8" key="1">
    <citation type="submission" date="2020-07" db="EMBL/GenBank/DDBJ databases">
        <authorList>
            <person name="Feng X."/>
        </authorList>
    </citation>
    <scope>NUCLEOTIDE SEQUENCE [LARGE SCALE GENOMIC DNA]</scope>
    <source>
        <strain evidence="7 8">JCM23202</strain>
    </source>
</reference>
<evidence type="ECO:0000256" key="1">
    <source>
        <dbReference type="ARBA" id="ARBA00004141"/>
    </source>
</evidence>
<dbReference type="PANTHER" id="PTHR23508:SF10">
    <property type="entry name" value="CARBOXYLIC ACID TRANSPORTER PROTEIN HOMOLOG"/>
    <property type="match status" value="1"/>
</dbReference>
<comment type="caution">
    <text evidence="7">The sequence shown here is derived from an EMBL/GenBank/DDBJ whole genome shotgun (WGS) entry which is preliminary data.</text>
</comment>
<dbReference type="InterPro" id="IPR036259">
    <property type="entry name" value="MFS_trans_sf"/>
</dbReference>
<accession>A0A7X1B808</accession>
<evidence type="ECO:0000313" key="7">
    <source>
        <dbReference type="EMBL" id="MBC2606103.1"/>
    </source>
</evidence>
<dbReference type="InterPro" id="IPR011701">
    <property type="entry name" value="MFS"/>
</dbReference>
<name>A0A7X1B808_9BACT</name>
<proteinExistence type="predicted"/>
<keyword evidence="8" id="KW-1185">Reference proteome</keyword>
<feature type="transmembrane region" description="Helical" evidence="5">
    <location>
        <begin position="145"/>
        <end position="164"/>
    </location>
</feature>
<feature type="transmembrane region" description="Helical" evidence="5">
    <location>
        <begin position="52"/>
        <end position="69"/>
    </location>
</feature>
<keyword evidence="4 5" id="KW-0472">Membrane</keyword>
<evidence type="ECO:0000256" key="2">
    <source>
        <dbReference type="ARBA" id="ARBA00022692"/>
    </source>
</evidence>
<feature type="transmembrane region" description="Helical" evidence="5">
    <location>
        <begin position="105"/>
        <end position="124"/>
    </location>
</feature>
<comment type="subcellular location">
    <subcellularLocation>
        <location evidence="1">Membrane</location>
        <topology evidence="1">Multi-pass membrane protein</topology>
    </subcellularLocation>
</comment>
<feature type="transmembrane region" description="Helical" evidence="5">
    <location>
        <begin position="382"/>
        <end position="406"/>
    </location>
</feature>
<evidence type="ECO:0000259" key="6">
    <source>
        <dbReference type="PROSITE" id="PS50850"/>
    </source>
</evidence>
<feature type="transmembrane region" description="Helical" evidence="5">
    <location>
        <begin position="81"/>
        <end position="99"/>
    </location>
</feature>
<dbReference type="Gene3D" id="1.20.1250.20">
    <property type="entry name" value="MFS general substrate transporter like domains"/>
    <property type="match status" value="1"/>
</dbReference>
<keyword evidence="2 5" id="KW-0812">Transmembrane</keyword>
<evidence type="ECO:0000256" key="4">
    <source>
        <dbReference type="ARBA" id="ARBA00023136"/>
    </source>
</evidence>
<dbReference type="RefSeq" id="WP_185659984.1">
    <property type="nucleotide sequence ID" value="NZ_JACHVC010000007.1"/>
</dbReference>
<dbReference type="AlphaFoldDB" id="A0A7X1B808"/>
<gene>
    <name evidence="7" type="ORF">H5P27_08600</name>
</gene>
<dbReference type="EMBL" id="JACHVC010000007">
    <property type="protein sequence ID" value="MBC2606103.1"/>
    <property type="molecule type" value="Genomic_DNA"/>
</dbReference>
<protein>
    <submittedName>
        <fullName evidence="7">MFS transporter</fullName>
    </submittedName>
</protein>
<keyword evidence="3 5" id="KW-1133">Transmembrane helix</keyword>
<dbReference type="GO" id="GO:0046943">
    <property type="term" value="F:carboxylic acid transmembrane transporter activity"/>
    <property type="evidence" value="ECO:0007669"/>
    <property type="project" value="TreeGrafter"/>
</dbReference>
<dbReference type="Pfam" id="PF07690">
    <property type="entry name" value="MFS_1"/>
    <property type="match status" value="1"/>
</dbReference>
<feature type="transmembrane region" description="Helical" evidence="5">
    <location>
        <begin position="316"/>
        <end position="339"/>
    </location>
</feature>
<dbReference type="PROSITE" id="PS50850">
    <property type="entry name" value="MFS"/>
    <property type="match status" value="1"/>
</dbReference>
<organism evidence="7 8">
    <name type="scientific">Pelagicoccus albus</name>
    <dbReference type="NCBI Taxonomy" id="415222"/>
    <lineage>
        <taxon>Bacteria</taxon>
        <taxon>Pseudomonadati</taxon>
        <taxon>Verrucomicrobiota</taxon>
        <taxon>Opitutia</taxon>
        <taxon>Puniceicoccales</taxon>
        <taxon>Pelagicoccaceae</taxon>
        <taxon>Pelagicoccus</taxon>
    </lineage>
</organism>
<dbReference type="InterPro" id="IPR020846">
    <property type="entry name" value="MFS_dom"/>
</dbReference>
<feature type="transmembrane region" description="Helical" evidence="5">
    <location>
        <begin position="249"/>
        <end position="275"/>
    </location>
</feature>
<dbReference type="SUPFAM" id="SSF103473">
    <property type="entry name" value="MFS general substrate transporter"/>
    <property type="match status" value="1"/>
</dbReference>
<dbReference type="PANTHER" id="PTHR23508">
    <property type="entry name" value="CARBOXYLIC ACID TRANSPORTER PROTEIN HOMOLOG"/>
    <property type="match status" value="1"/>
</dbReference>
<feature type="transmembrane region" description="Helical" evidence="5">
    <location>
        <begin position="351"/>
        <end position="370"/>
    </location>
</feature>
<dbReference type="GO" id="GO:0005886">
    <property type="term" value="C:plasma membrane"/>
    <property type="evidence" value="ECO:0007669"/>
    <property type="project" value="TreeGrafter"/>
</dbReference>
<feature type="transmembrane region" description="Helical" evidence="5">
    <location>
        <begin position="212"/>
        <end position="237"/>
    </location>
</feature>
<feature type="transmembrane region" description="Helical" evidence="5">
    <location>
        <begin position="287"/>
        <end position="310"/>
    </location>
</feature>
<dbReference type="Proteomes" id="UP000526501">
    <property type="component" value="Unassembled WGS sequence"/>
</dbReference>
<evidence type="ECO:0000313" key="8">
    <source>
        <dbReference type="Proteomes" id="UP000526501"/>
    </source>
</evidence>
<sequence>MPMHTSNPASAKWLAIVLVSALYSLAFSQIGVLTTLFPLLKEDFELSNQQLGTFSSIYLLARATFGTIWGFSADKFGQKRILLVTFLASSSAMVTAGLSQNYSQLITLYAVSVLFAVAAEPLTFTLSSTLFDPKDRGKAFGAVRALRGLAGGVLVAAIGWFGGLSDGWRFALLSFGALEAILAISLAIRLGSIEQHIKLESAPFKWGEFGRLAVTPHFILFTLIHIFATGMLIPVFLPTFLVEERGHSIQSAAVLIGVMKIFMIAGSLAGGFLGDRMEERWPMAGRLYLMIAYSIAFSLFTAMQFFPIWSNIYADWAVAIASSAIFPVGFAGCILPMLANVIAPQLRSASFAIMSSLCQGLSLAGFSTLIGTLSDHYDLGTMLFGSITIPYLLNILICLALLRFYVAEMRDPSHNY</sequence>
<feature type="transmembrane region" description="Helical" evidence="5">
    <location>
        <begin position="170"/>
        <end position="191"/>
    </location>
</feature>